<accession>A0A6I4KX85</accession>
<protein>
    <submittedName>
        <fullName evidence="2">Uncharacterized protein</fullName>
    </submittedName>
</protein>
<evidence type="ECO:0000313" key="3">
    <source>
        <dbReference type="Proteomes" id="UP000429555"/>
    </source>
</evidence>
<proteinExistence type="predicted"/>
<feature type="transmembrane region" description="Helical" evidence="1">
    <location>
        <begin position="36"/>
        <end position="51"/>
    </location>
</feature>
<name>A0A6I4KX85_9PSED</name>
<feature type="transmembrane region" description="Helical" evidence="1">
    <location>
        <begin position="57"/>
        <end position="76"/>
    </location>
</feature>
<dbReference type="Proteomes" id="UP000429555">
    <property type="component" value="Unassembled WGS sequence"/>
</dbReference>
<keyword evidence="3" id="KW-1185">Reference proteome</keyword>
<keyword evidence="1" id="KW-0472">Membrane</keyword>
<keyword evidence="1" id="KW-0812">Transmembrane</keyword>
<evidence type="ECO:0000313" key="2">
    <source>
        <dbReference type="EMBL" id="MVW75382.1"/>
    </source>
</evidence>
<dbReference type="EMBL" id="WKJZ01000001">
    <property type="protein sequence ID" value="MVW75382.1"/>
    <property type="molecule type" value="Genomic_DNA"/>
</dbReference>
<dbReference type="AlphaFoldDB" id="A0A6I4KX85"/>
<dbReference type="RefSeq" id="WP_160344478.1">
    <property type="nucleotide sequence ID" value="NZ_WKJZ01000001.1"/>
</dbReference>
<keyword evidence="1" id="KW-1133">Transmembrane helix</keyword>
<sequence>MSTLLIAIDAMMICLIMLASLDYLRVNQFVERPWQCAAFFLLAIAAFGLLFDRLAGMAPSAWAVLFHLSLIIYAVVHRCEIFDRGWTWAGVERRRH</sequence>
<reference evidence="2 3" key="1">
    <citation type="submission" date="2019-11" db="EMBL/GenBank/DDBJ databases">
        <title>Pseudomonas flavidum sp. nov., isolated from Baiyang Lake.</title>
        <authorList>
            <person name="Zhao Y."/>
        </authorList>
    </citation>
    <scope>NUCLEOTIDE SEQUENCE [LARGE SCALE GENOMIC DNA]</scope>
    <source>
        <strain evidence="3">R-22-3 w-18</strain>
    </source>
</reference>
<evidence type="ECO:0000256" key="1">
    <source>
        <dbReference type="SAM" id="Phobius"/>
    </source>
</evidence>
<feature type="transmembrane region" description="Helical" evidence="1">
    <location>
        <begin position="6"/>
        <end position="24"/>
    </location>
</feature>
<comment type="caution">
    <text evidence="2">The sequence shown here is derived from an EMBL/GenBank/DDBJ whole genome shotgun (WGS) entry which is preliminary data.</text>
</comment>
<organism evidence="2 3">
    <name type="scientific">Pseudomonas xionganensis</name>
    <dbReference type="NCBI Taxonomy" id="2654845"/>
    <lineage>
        <taxon>Bacteria</taxon>
        <taxon>Pseudomonadati</taxon>
        <taxon>Pseudomonadota</taxon>
        <taxon>Gammaproteobacteria</taxon>
        <taxon>Pseudomonadales</taxon>
        <taxon>Pseudomonadaceae</taxon>
        <taxon>Pseudomonas</taxon>
    </lineage>
</organism>
<gene>
    <name evidence="2" type="ORF">GJV18_08640</name>
</gene>